<sequence>MYEQHSTGATVVEFQACRALLATVLESLARPPAAIPRYGGRLPNPKGVDAELLRFWLARCETQHGERCSGASLAPRLDPVADLLLIDVVDNCIVEAAGDSIPRFVAPSYVWGETNKVMLTTGNVTKLAEKDALTSVELPSTISDAISVTRNLGIHHLWVDTLCIKQDDESHKASQIAQMASIYALATLTVIAAASNHADTGLSRVSVEPHWAASGPIHAVHSPGVSLIPVLDSFDDFAPGPLASSSWYARAWTMQEHFLSMRKLIFAENQVYWHC</sequence>
<dbReference type="Pfam" id="PF06985">
    <property type="entry name" value="HET"/>
    <property type="match status" value="1"/>
</dbReference>
<dbReference type="PANTHER" id="PTHR33112">
    <property type="entry name" value="DOMAIN PROTEIN, PUTATIVE-RELATED"/>
    <property type="match status" value="1"/>
</dbReference>
<name>A0AA40A6B6_9PEZI</name>
<dbReference type="PANTHER" id="PTHR33112:SF12">
    <property type="entry name" value="HETEROKARYON INCOMPATIBILITY DOMAIN-CONTAINING PROTEIN"/>
    <property type="match status" value="1"/>
</dbReference>
<dbReference type="GeneID" id="85321716"/>
<gene>
    <name evidence="2" type="ORF">B0T26DRAFT_653308</name>
</gene>
<proteinExistence type="predicted"/>
<dbReference type="EMBL" id="JAUIRO010000006">
    <property type="protein sequence ID" value="KAK0709963.1"/>
    <property type="molecule type" value="Genomic_DNA"/>
</dbReference>
<evidence type="ECO:0000259" key="1">
    <source>
        <dbReference type="Pfam" id="PF06985"/>
    </source>
</evidence>
<dbReference type="InterPro" id="IPR010730">
    <property type="entry name" value="HET"/>
</dbReference>
<dbReference type="Proteomes" id="UP001172101">
    <property type="component" value="Unassembled WGS sequence"/>
</dbReference>
<feature type="non-terminal residue" evidence="2">
    <location>
        <position position="275"/>
    </location>
</feature>
<dbReference type="RefSeq" id="XP_060293267.1">
    <property type="nucleotide sequence ID" value="XM_060438446.1"/>
</dbReference>
<keyword evidence="3" id="KW-1185">Reference proteome</keyword>
<feature type="domain" description="Heterokaryon incompatibility" evidence="1">
    <location>
        <begin position="105"/>
        <end position="256"/>
    </location>
</feature>
<evidence type="ECO:0000313" key="2">
    <source>
        <dbReference type="EMBL" id="KAK0709963.1"/>
    </source>
</evidence>
<protein>
    <submittedName>
        <fullName evidence="2">Heterokaryon incompatibility protein-domain-containing protein</fullName>
    </submittedName>
</protein>
<organism evidence="2 3">
    <name type="scientific">Lasiosphaeria miniovina</name>
    <dbReference type="NCBI Taxonomy" id="1954250"/>
    <lineage>
        <taxon>Eukaryota</taxon>
        <taxon>Fungi</taxon>
        <taxon>Dikarya</taxon>
        <taxon>Ascomycota</taxon>
        <taxon>Pezizomycotina</taxon>
        <taxon>Sordariomycetes</taxon>
        <taxon>Sordariomycetidae</taxon>
        <taxon>Sordariales</taxon>
        <taxon>Lasiosphaeriaceae</taxon>
        <taxon>Lasiosphaeria</taxon>
    </lineage>
</organism>
<reference evidence="2" key="1">
    <citation type="submission" date="2023-06" db="EMBL/GenBank/DDBJ databases">
        <title>Genome-scale phylogeny and comparative genomics of the fungal order Sordariales.</title>
        <authorList>
            <consortium name="Lawrence Berkeley National Laboratory"/>
            <person name="Hensen N."/>
            <person name="Bonometti L."/>
            <person name="Westerberg I."/>
            <person name="Brannstrom I.O."/>
            <person name="Guillou S."/>
            <person name="Cros-Aarteil S."/>
            <person name="Calhoun S."/>
            <person name="Haridas S."/>
            <person name="Kuo A."/>
            <person name="Mondo S."/>
            <person name="Pangilinan J."/>
            <person name="Riley R."/>
            <person name="LaButti K."/>
            <person name="Andreopoulos B."/>
            <person name="Lipzen A."/>
            <person name="Chen C."/>
            <person name="Yanf M."/>
            <person name="Daum C."/>
            <person name="Ng V."/>
            <person name="Clum A."/>
            <person name="Steindorff A."/>
            <person name="Ohm R."/>
            <person name="Martin F."/>
            <person name="Silar P."/>
            <person name="Natvig D."/>
            <person name="Lalanne C."/>
            <person name="Gautier V."/>
            <person name="Ament-velasquez S.L."/>
            <person name="Kruys A."/>
            <person name="Hutchinson M.I."/>
            <person name="Powell A.J."/>
            <person name="Barry K."/>
            <person name="Miller A.N."/>
            <person name="Grigoriev I.V."/>
            <person name="Debuchy R."/>
            <person name="Gladieux P."/>
            <person name="Thoren M.H."/>
            <person name="Johannesson H."/>
        </authorList>
    </citation>
    <scope>NUCLEOTIDE SEQUENCE</scope>
    <source>
        <strain evidence="2">SMH2392-1A</strain>
    </source>
</reference>
<accession>A0AA40A6B6</accession>
<comment type="caution">
    <text evidence="2">The sequence shown here is derived from an EMBL/GenBank/DDBJ whole genome shotgun (WGS) entry which is preliminary data.</text>
</comment>
<dbReference type="AlphaFoldDB" id="A0AA40A6B6"/>
<evidence type="ECO:0000313" key="3">
    <source>
        <dbReference type="Proteomes" id="UP001172101"/>
    </source>
</evidence>